<evidence type="ECO:0000256" key="6">
    <source>
        <dbReference type="SAM" id="Phobius"/>
    </source>
</evidence>
<dbReference type="InterPro" id="IPR050382">
    <property type="entry name" value="MFS_Na/Anion_cotransporter"/>
</dbReference>
<dbReference type="PROSITE" id="PS50850">
    <property type="entry name" value="MFS"/>
    <property type="match status" value="1"/>
</dbReference>
<feature type="transmembrane region" description="Helical" evidence="6">
    <location>
        <begin position="355"/>
        <end position="375"/>
    </location>
</feature>
<evidence type="ECO:0000256" key="2">
    <source>
        <dbReference type="ARBA" id="ARBA00022475"/>
    </source>
</evidence>
<protein>
    <submittedName>
        <fullName evidence="8">ACS family glucarate transporter-like MFS transporter</fullName>
    </submittedName>
</protein>
<dbReference type="RefSeq" id="WP_130421052.1">
    <property type="nucleotide sequence ID" value="NZ_SHKW01000001.1"/>
</dbReference>
<dbReference type="EMBL" id="SHKW01000001">
    <property type="protein sequence ID" value="RZU42900.1"/>
    <property type="molecule type" value="Genomic_DNA"/>
</dbReference>
<sequence length="455" mass="49217">MANAPGISTAPEQRPTRIRYQIVLMLFVASCFSYGDRVMLSIAGISFSKDLHMDALKLGYLFSGFSWAYVVGQLPAGGLLDRFGSKRVYGISIIGWSACAFLAGFAGYLPATAAFVAIFGLRLISGLVQSPVFPGNGRIVASWFPTAERGRASAIFNASQYFSLVLFAPILGWITNFWGWKQCFWFVGTAGILLSLVWYKVVYGVKAHPRINQREIDYIEQGGGLVNIDPSNGSTQKAPRLTWAAIRMLLSNRMLVGIYIGQYCITTLTWFFLTWFPVYLSQARHMSITKVGIMAALPALCGFAGGILGGVVSDKLLQAGHSLSFARKTPIVAGMLLSVTMIGCNYANAQWVVMVLMSLAFFGKGFGALGWTVIADTSPKPLIGVNGGLFNLIGNLAGITTPIIIGYIVKRTGSFHDALIFVVATALMAIVAYLPIVGEIKRVDLKLPEPESAKA</sequence>
<keyword evidence="2" id="KW-1003">Cell membrane</keyword>
<evidence type="ECO:0000256" key="3">
    <source>
        <dbReference type="ARBA" id="ARBA00022692"/>
    </source>
</evidence>
<feature type="transmembrane region" description="Helical" evidence="6">
    <location>
        <begin position="114"/>
        <end position="133"/>
    </location>
</feature>
<evidence type="ECO:0000256" key="5">
    <source>
        <dbReference type="ARBA" id="ARBA00023136"/>
    </source>
</evidence>
<keyword evidence="5 6" id="KW-0472">Membrane</keyword>
<feature type="transmembrane region" description="Helical" evidence="6">
    <location>
        <begin position="22"/>
        <end position="46"/>
    </location>
</feature>
<dbReference type="GO" id="GO:0005886">
    <property type="term" value="C:plasma membrane"/>
    <property type="evidence" value="ECO:0007669"/>
    <property type="project" value="UniProtKB-SubCell"/>
</dbReference>
<feature type="transmembrane region" description="Helical" evidence="6">
    <location>
        <begin position="184"/>
        <end position="205"/>
    </location>
</feature>
<accession>A0A4Q7YYM8</accession>
<dbReference type="PIRSF" id="PIRSF002808">
    <property type="entry name" value="Hexose_phosphate_transp"/>
    <property type="match status" value="1"/>
</dbReference>
<evidence type="ECO:0000259" key="7">
    <source>
        <dbReference type="PROSITE" id="PS50850"/>
    </source>
</evidence>
<feature type="transmembrane region" description="Helical" evidence="6">
    <location>
        <begin position="154"/>
        <end position="178"/>
    </location>
</feature>
<dbReference type="PANTHER" id="PTHR11662">
    <property type="entry name" value="SOLUTE CARRIER FAMILY 17"/>
    <property type="match status" value="1"/>
</dbReference>
<reference evidence="8 9" key="1">
    <citation type="submission" date="2019-02" db="EMBL/GenBank/DDBJ databases">
        <title>Genomic Encyclopedia of Archaeal and Bacterial Type Strains, Phase II (KMG-II): from individual species to whole genera.</title>
        <authorList>
            <person name="Goeker M."/>
        </authorList>
    </citation>
    <scope>NUCLEOTIDE SEQUENCE [LARGE SCALE GENOMIC DNA]</scope>
    <source>
        <strain evidence="8 9">DSM 18101</strain>
    </source>
</reference>
<dbReference type="PANTHER" id="PTHR11662:SF399">
    <property type="entry name" value="FI19708P1-RELATED"/>
    <property type="match status" value="1"/>
</dbReference>
<feature type="transmembrane region" description="Helical" evidence="6">
    <location>
        <begin position="256"/>
        <end position="279"/>
    </location>
</feature>
<keyword evidence="4 6" id="KW-1133">Transmembrane helix</keyword>
<feature type="transmembrane region" description="Helical" evidence="6">
    <location>
        <begin position="88"/>
        <end position="108"/>
    </location>
</feature>
<dbReference type="OrthoDB" id="6360at2"/>
<dbReference type="InterPro" id="IPR036259">
    <property type="entry name" value="MFS_trans_sf"/>
</dbReference>
<organism evidence="8 9">
    <name type="scientific">Edaphobacter modestus</name>
    <dbReference type="NCBI Taxonomy" id="388466"/>
    <lineage>
        <taxon>Bacteria</taxon>
        <taxon>Pseudomonadati</taxon>
        <taxon>Acidobacteriota</taxon>
        <taxon>Terriglobia</taxon>
        <taxon>Terriglobales</taxon>
        <taxon>Acidobacteriaceae</taxon>
        <taxon>Edaphobacter</taxon>
    </lineage>
</organism>
<feature type="transmembrane region" description="Helical" evidence="6">
    <location>
        <begin position="415"/>
        <end position="436"/>
    </location>
</feature>
<dbReference type="InterPro" id="IPR020846">
    <property type="entry name" value="MFS_dom"/>
</dbReference>
<dbReference type="AlphaFoldDB" id="A0A4Q7YYM8"/>
<dbReference type="InterPro" id="IPR000849">
    <property type="entry name" value="Sugar_P_transporter"/>
</dbReference>
<gene>
    <name evidence="8" type="ORF">BDD14_4499</name>
</gene>
<keyword evidence="3 6" id="KW-0812">Transmembrane</keyword>
<dbReference type="Proteomes" id="UP000292958">
    <property type="component" value="Unassembled WGS sequence"/>
</dbReference>
<proteinExistence type="predicted"/>
<dbReference type="CDD" id="cd17319">
    <property type="entry name" value="MFS_ExuT_GudP_like"/>
    <property type="match status" value="1"/>
</dbReference>
<feature type="domain" description="Major facilitator superfamily (MFS) profile" evidence="7">
    <location>
        <begin position="22"/>
        <end position="441"/>
    </location>
</feature>
<name>A0A4Q7YYM8_9BACT</name>
<dbReference type="Gene3D" id="1.20.1250.20">
    <property type="entry name" value="MFS general substrate transporter like domains"/>
    <property type="match status" value="2"/>
</dbReference>
<dbReference type="Pfam" id="PF07690">
    <property type="entry name" value="MFS_1"/>
    <property type="match status" value="1"/>
</dbReference>
<keyword evidence="9" id="KW-1185">Reference proteome</keyword>
<evidence type="ECO:0000313" key="9">
    <source>
        <dbReference type="Proteomes" id="UP000292958"/>
    </source>
</evidence>
<feature type="transmembrane region" description="Helical" evidence="6">
    <location>
        <begin position="387"/>
        <end position="409"/>
    </location>
</feature>
<comment type="caution">
    <text evidence="8">The sequence shown here is derived from an EMBL/GenBank/DDBJ whole genome shotgun (WGS) entry which is preliminary data.</text>
</comment>
<feature type="transmembrane region" description="Helical" evidence="6">
    <location>
        <begin position="291"/>
        <end position="311"/>
    </location>
</feature>
<dbReference type="GO" id="GO:0022857">
    <property type="term" value="F:transmembrane transporter activity"/>
    <property type="evidence" value="ECO:0007669"/>
    <property type="project" value="InterPro"/>
</dbReference>
<evidence type="ECO:0000313" key="8">
    <source>
        <dbReference type="EMBL" id="RZU42900.1"/>
    </source>
</evidence>
<dbReference type="NCBIfam" id="TIGR00893">
    <property type="entry name" value="2A0114"/>
    <property type="match status" value="1"/>
</dbReference>
<dbReference type="SUPFAM" id="SSF103473">
    <property type="entry name" value="MFS general substrate transporter"/>
    <property type="match status" value="1"/>
</dbReference>
<feature type="transmembrane region" description="Helical" evidence="6">
    <location>
        <begin position="58"/>
        <end position="76"/>
    </location>
</feature>
<evidence type="ECO:0000256" key="4">
    <source>
        <dbReference type="ARBA" id="ARBA00022989"/>
    </source>
</evidence>
<dbReference type="InterPro" id="IPR011701">
    <property type="entry name" value="MFS"/>
</dbReference>
<comment type="subcellular location">
    <subcellularLocation>
        <location evidence="1">Cell membrane</location>
        <topology evidence="1">Multi-pass membrane protein</topology>
    </subcellularLocation>
</comment>
<evidence type="ECO:0000256" key="1">
    <source>
        <dbReference type="ARBA" id="ARBA00004651"/>
    </source>
</evidence>
<feature type="transmembrane region" description="Helical" evidence="6">
    <location>
        <begin position="331"/>
        <end position="349"/>
    </location>
</feature>